<keyword evidence="1" id="KW-0812">Transmembrane</keyword>
<dbReference type="Proteomes" id="UP000030129">
    <property type="component" value="Unassembled WGS sequence"/>
</dbReference>
<comment type="caution">
    <text evidence="2">The sequence shown here is derived from an EMBL/GenBank/DDBJ whole genome shotgun (WGS) entry which is preliminary data.</text>
</comment>
<dbReference type="STRING" id="1406840.Q763_12345"/>
<evidence type="ECO:0000313" key="3">
    <source>
        <dbReference type="Proteomes" id="UP000030129"/>
    </source>
</evidence>
<feature type="transmembrane region" description="Helical" evidence="1">
    <location>
        <begin position="40"/>
        <end position="57"/>
    </location>
</feature>
<evidence type="ECO:0000313" key="2">
    <source>
        <dbReference type="EMBL" id="KGO79634.1"/>
    </source>
</evidence>
<dbReference type="EMBL" id="JRLV01000015">
    <property type="protein sequence ID" value="KGO79634.1"/>
    <property type="molecule type" value="Genomic_DNA"/>
</dbReference>
<keyword evidence="3" id="KW-1185">Reference proteome</keyword>
<evidence type="ECO:0000256" key="1">
    <source>
        <dbReference type="SAM" id="Phobius"/>
    </source>
</evidence>
<keyword evidence="1" id="KW-1133">Transmembrane helix</keyword>
<keyword evidence="1" id="KW-0472">Membrane</keyword>
<reference evidence="2 3" key="1">
    <citation type="submission" date="2013-09" db="EMBL/GenBank/DDBJ databases">
        <authorList>
            <person name="Zeng Z."/>
            <person name="Chen C."/>
        </authorList>
    </citation>
    <scope>NUCLEOTIDE SEQUENCE [LARGE SCALE GENOMIC DNA]</scope>
    <source>
        <strain evidence="2 3">F44-8</strain>
    </source>
</reference>
<organism evidence="2 3">
    <name type="scientific">Flavobacterium beibuense F44-8</name>
    <dbReference type="NCBI Taxonomy" id="1406840"/>
    <lineage>
        <taxon>Bacteria</taxon>
        <taxon>Pseudomonadati</taxon>
        <taxon>Bacteroidota</taxon>
        <taxon>Flavobacteriia</taxon>
        <taxon>Flavobacteriales</taxon>
        <taxon>Flavobacteriaceae</taxon>
        <taxon>Flavobacterium</taxon>
    </lineage>
</organism>
<dbReference type="RefSeq" id="WP_035134647.1">
    <property type="nucleotide sequence ID" value="NZ_JRLV01000015.1"/>
</dbReference>
<name>A0A0A2LIB8_9FLAO</name>
<dbReference type="AlphaFoldDB" id="A0A0A2LIB8"/>
<sequence>MVDVLLTIIVILCFLLILVLRKTGKKPWSDTVKGSDTSKRTFLLFGLIIILLVVKLIREY</sequence>
<protein>
    <submittedName>
        <fullName evidence="2">Uncharacterized protein</fullName>
    </submittedName>
</protein>
<accession>A0A0A2LIB8</accession>
<proteinExistence type="predicted"/>
<gene>
    <name evidence="2" type="ORF">Q763_12345</name>
</gene>